<dbReference type="STRING" id="331678.Cphamn1_0235"/>
<dbReference type="AlphaFoldDB" id="B3EKX7"/>
<name>B3EKX7_CHLPB</name>
<dbReference type="HOGENOM" id="CLU_3115998_0_0_10"/>
<protein>
    <submittedName>
        <fullName evidence="1">Uncharacterized protein</fullName>
    </submittedName>
</protein>
<dbReference type="KEGG" id="cpb:Cphamn1_0235"/>
<gene>
    <name evidence="1" type="ordered locus">Cphamn1_0235</name>
</gene>
<reference evidence="1" key="1">
    <citation type="submission" date="2008-06" db="EMBL/GenBank/DDBJ databases">
        <title>Complete sequence of Chlorobium phaeobacteroides BS1.</title>
        <authorList>
            <consortium name="US DOE Joint Genome Institute"/>
            <person name="Lucas S."/>
            <person name="Copeland A."/>
            <person name="Lapidus A."/>
            <person name="Glavina del Rio T."/>
            <person name="Dalin E."/>
            <person name="Tice H."/>
            <person name="Bruce D."/>
            <person name="Goodwin L."/>
            <person name="Pitluck S."/>
            <person name="Schmutz J."/>
            <person name="Larimer F."/>
            <person name="Land M."/>
            <person name="Hauser L."/>
            <person name="Kyrpides N."/>
            <person name="Ovchinnikova G."/>
            <person name="Li T."/>
            <person name="Liu Z."/>
            <person name="Zhao F."/>
            <person name="Overmann J."/>
            <person name="Bryant D.A."/>
            <person name="Richardson P."/>
        </authorList>
    </citation>
    <scope>NUCLEOTIDE SEQUENCE [LARGE SCALE GENOMIC DNA]</scope>
    <source>
        <strain evidence="1">BS1</strain>
    </source>
</reference>
<proteinExistence type="predicted"/>
<organism evidence="1">
    <name type="scientific">Chlorobium phaeobacteroides (strain BS1)</name>
    <dbReference type="NCBI Taxonomy" id="331678"/>
    <lineage>
        <taxon>Bacteria</taxon>
        <taxon>Pseudomonadati</taxon>
        <taxon>Chlorobiota</taxon>
        <taxon>Chlorobiia</taxon>
        <taxon>Chlorobiales</taxon>
        <taxon>Chlorobiaceae</taxon>
        <taxon>Chlorobium/Pelodictyon group</taxon>
        <taxon>Chlorobium</taxon>
    </lineage>
</organism>
<accession>B3EKX7</accession>
<sequence>MVVFLDEFIYFFIENGNCQTLITAPVTLTFFSVIRSTPFFVSDLCGNTKP</sequence>
<evidence type="ECO:0000313" key="1">
    <source>
        <dbReference type="EMBL" id="ACE03204.1"/>
    </source>
</evidence>
<dbReference type="EMBL" id="CP001101">
    <property type="protein sequence ID" value="ACE03204.1"/>
    <property type="molecule type" value="Genomic_DNA"/>
</dbReference>